<comment type="caution">
    <text evidence="14">The sequence shown here is derived from an EMBL/GenBank/DDBJ whole genome shotgun (WGS) entry which is preliminary data.</text>
</comment>
<comment type="function">
    <text evidence="9">Integral membrane transporter that imports quinic acid to be catabolized as a carbon source.</text>
</comment>
<feature type="transmembrane region" description="Helical" evidence="12">
    <location>
        <begin position="412"/>
        <end position="435"/>
    </location>
</feature>
<reference evidence="14" key="2">
    <citation type="journal article" date="2023" name="IMA Fungus">
        <title>Comparative genomic study of the Penicillium genus elucidates a diverse pangenome and 15 lateral gene transfer events.</title>
        <authorList>
            <person name="Petersen C."/>
            <person name="Sorensen T."/>
            <person name="Nielsen M.R."/>
            <person name="Sondergaard T.E."/>
            <person name="Sorensen J.L."/>
            <person name="Fitzpatrick D.A."/>
            <person name="Frisvad J.C."/>
            <person name="Nielsen K.L."/>
        </authorList>
    </citation>
    <scope>NUCLEOTIDE SEQUENCE</scope>
    <source>
        <strain evidence="14">IBT 29677</strain>
    </source>
</reference>
<proteinExistence type="inferred from homology"/>
<feature type="transmembrane region" description="Helical" evidence="12">
    <location>
        <begin position="667"/>
        <end position="687"/>
    </location>
</feature>
<evidence type="ECO:0000256" key="5">
    <source>
        <dbReference type="ARBA" id="ARBA00022843"/>
    </source>
</evidence>
<dbReference type="EMBL" id="JAPZBU010000006">
    <property type="protein sequence ID" value="KAJ5397505.1"/>
    <property type="molecule type" value="Genomic_DNA"/>
</dbReference>
<dbReference type="GO" id="GO:0003855">
    <property type="term" value="F:3-dehydroquinate dehydratase activity"/>
    <property type="evidence" value="ECO:0007669"/>
    <property type="project" value="InterPro"/>
</dbReference>
<comment type="similarity">
    <text evidence="2">Belongs to the major facilitator superfamily. Sugar transporter (TC 2.A.1.1) family.</text>
</comment>
<dbReference type="GO" id="GO:0005351">
    <property type="term" value="F:carbohydrate:proton symporter activity"/>
    <property type="evidence" value="ECO:0007669"/>
    <property type="project" value="TreeGrafter"/>
</dbReference>
<keyword evidence="6" id="KW-0672">Quinate metabolism</keyword>
<feature type="transmembrane region" description="Helical" evidence="12">
    <location>
        <begin position="699"/>
        <end position="718"/>
    </location>
</feature>
<keyword evidence="7 12" id="KW-1133">Transmembrane helix</keyword>
<keyword evidence="15" id="KW-1185">Reference proteome</keyword>
<dbReference type="NCBIfam" id="TIGR00879">
    <property type="entry name" value="SP"/>
    <property type="match status" value="1"/>
</dbReference>
<dbReference type="InterPro" id="IPR005828">
    <property type="entry name" value="MFS_sugar_transport-like"/>
</dbReference>
<dbReference type="Pfam" id="PF01487">
    <property type="entry name" value="DHquinase_I"/>
    <property type="match status" value="1"/>
</dbReference>
<dbReference type="CDD" id="cd00502">
    <property type="entry name" value="DHQase_I"/>
    <property type="match status" value="1"/>
</dbReference>
<comment type="subcellular location">
    <subcellularLocation>
        <location evidence="1">Cell membrane</location>
        <topology evidence="1">Multi-pass membrane protein</topology>
    </subcellularLocation>
</comment>
<feature type="transmembrane region" description="Helical" evidence="12">
    <location>
        <begin position="730"/>
        <end position="748"/>
    </location>
</feature>
<feature type="transmembrane region" description="Helical" evidence="12">
    <location>
        <begin position="442"/>
        <end position="461"/>
    </location>
</feature>
<dbReference type="RefSeq" id="XP_056489557.1">
    <property type="nucleotide sequence ID" value="XM_056630255.1"/>
</dbReference>
<dbReference type="InterPro" id="IPR001381">
    <property type="entry name" value="DHquinase_I"/>
</dbReference>
<dbReference type="InterPro" id="IPR050360">
    <property type="entry name" value="MFS_Sugar_Transporters"/>
</dbReference>
<protein>
    <recommendedName>
        <fullName evidence="11">Quinate transporter</fullName>
    </recommendedName>
</protein>
<comment type="subunit">
    <text evidence="10">Interacts with creB.</text>
</comment>
<dbReference type="InterPro" id="IPR003663">
    <property type="entry name" value="Sugar/inositol_transpt"/>
</dbReference>
<dbReference type="OrthoDB" id="508119at2759"/>
<dbReference type="SUPFAM" id="SSF51569">
    <property type="entry name" value="Aldolase"/>
    <property type="match status" value="1"/>
</dbReference>
<dbReference type="InterPro" id="IPR020846">
    <property type="entry name" value="MFS_dom"/>
</dbReference>
<evidence type="ECO:0000256" key="1">
    <source>
        <dbReference type="ARBA" id="ARBA00004651"/>
    </source>
</evidence>
<evidence type="ECO:0000313" key="14">
    <source>
        <dbReference type="EMBL" id="KAJ5397505.1"/>
    </source>
</evidence>
<name>A0A9W9W2K1_9EURO</name>
<dbReference type="PROSITE" id="PS50850">
    <property type="entry name" value="MFS"/>
    <property type="match status" value="1"/>
</dbReference>
<organism evidence="14 15">
    <name type="scientific">Penicillium cosmopolitanum</name>
    <dbReference type="NCBI Taxonomy" id="1131564"/>
    <lineage>
        <taxon>Eukaryota</taxon>
        <taxon>Fungi</taxon>
        <taxon>Dikarya</taxon>
        <taxon>Ascomycota</taxon>
        <taxon>Pezizomycotina</taxon>
        <taxon>Eurotiomycetes</taxon>
        <taxon>Eurotiomycetidae</taxon>
        <taxon>Eurotiales</taxon>
        <taxon>Aspergillaceae</taxon>
        <taxon>Penicillium</taxon>
    </lineage>
</organism>
<evidence type="ECO:0000256" key="10">
    <source>
        <dbReference type="ARBA" id="ARBA00038682"/>
    </source>
</evidence>
<keyword evidence="5" id="KW-0832">Ubl conjugation</keyword>
<dbReference type="PRINTS" id="PR00171">
    <property type="entry name" value="SUGRTRNSPORT"/>
</dbReference>
<dbReference type="NCBIfam" id="TIGR01093">
    <property type="entry name" value="aroD"/>
    <property type="match status" value="1"/>
</dbReference>
<evidence type="ECO:0000256" key="9">
    <source>
        <dbReference type="ARBA" id="ARBA00037560"/>
    </source>
</evidence>
<evidence type="ECO:0000256" key="2">
    <source>
        <dbReference type="ARBA" id="ARBA00010992"/>
    </source>
</evidence>
<dbReference type="GO" id="GO:0005886">
    <property type="term" value="C:plasma membrane"/>
    <property type="evidence" value="ECO:0007669"/>
    <property type="project" value="UniProtKB-SubCell"/>
</dbReference>
<feature type="transmembrane region" description="Helical" evidence="12">
    <location>
        <begin position="502"/>
        <end position="524"/>
    </location>
</feature>
<dbReference type="AlphaFoldDB" id="A0A9W9W2K1"/>
<evidence type="ECO:0000256" key="11">
    <source>
        <dbReference type="ARBA" id="ARBA00043213"/>
    </source>
</evidence>
<evidence type="ECO:0000256" key="12">
    <source>
        <dbReference type="SAM" id="Phobius"/>
    </source>
</evidence>
<dbReference type="InterPro" id="IPR036259">
    <property type="entry name" value="MFS_trans_sf"/>
</dbReference>
<dbReference type="Proteomes" id="UP001147747">
    <property type="component" value="Unassembled WGS sequence"/>
</dbReference>
<dbReference type="PROSITE" id="PS00217">
    <property type="entry name" value="SUGAR_TRANSPORT_2"/>
    <property type="match status" value="1"/>
</dbReference>
<reference evidence="14" key="1">
    <citation type="submission" date="2022-12" db="EMBL/GenBank/DDBJ databases">
        <authorList>
            <person name="Petersen C."/>
        </authorList>
    </citation>
    <scope>NUCLEOTIDE SEQUENCE</scope>
    <source>
        <strain evidence="14">IBT 29677</strain>
    </source>
</reference>
<keyword evidence="3" id="KW-0813">Transport</keyword>
<evidence type="ECO:0000256" key="6">
    <source>
        <dbReference type="ARBA" id="ARBA00022911"/>
    </source>
</evidence>
<feature type="transmembrane region" description="Helical" evidence="12">
    <location>
        <begin position="467"/>
        <end position="490"/>
    </location>
</feature>
<feature type="domain" description="Major facilitator superfamily (MFS) profile" evidence="13">
    <location>
        <begin position="368"/>
        <end position="809"/>
    </location>
</feature>
<feature type="transmembrane region" description="Helical" evidence="12">
    <location>
        <begin position="629"/>
        <end position="647"/>
    </location>
</feature>
<keyword evidence="4 12" id="KW-0812">Transmembrane</keyword>
<dbReference type="Gene3D" id="1.20.1250.20">
    <property type="entry name" value="MFS general substrate transporter like domains"/>
    <property type="match status" value="1"/>
</dbReference>
<evidence type="ECO:0000256" key="3">
    <source>
        <dbReference type="ARBA" id="ARBA00022448"/>
    </source>
</evidence>
<evidence type="ECO:0000256" key="8">
    <source>
        <dbReference type="ARBA" id="ARBA00023136"/>
    </source>
</evidence>
<dbReference type="PROSITE" id="PS00216">
    <property type="entry name" value="SUGAR_TRANSPORT_1"/>
    <property type="match status" value="1"/>
</dbReference>
<evidence type="ECO:0000313" key="15">
    <source>
        <dbReference type="Proteomes" id="UP001147747"/>
    </source>
</evidence>
<feature type="transmembrane region" description="Helical" evidence="12">
    <location>
        <begin position="536"/>
        <end position="556"/>
    </location>
</feature>
<dbReference type="SUPFAM" id="SSF103473">
    <property type="entry name" value="MFS general substrate transporter"/>
    <property type="match status" value="1"/>
</dbReference>
<gene>
    <name evidence="14" type="ORF">N7509_005618</name>
</gene>
<accession>A0A9W9W2K1</accession>
<dbReference type="InterPro" id="IPR013785">
    <property type="entry name" value="Aldolase_TIM"/>
</dbReference>
<keyword evidence="8 12" id="KW-0472">Membrane</keyword>
<feature type="transmembrane region" description="Helical" evidence="12">
    <location>
        <begin position="755"/>
        <end position="773"/>
    </location>
</feature>
<dbReference type="PANTHER" id="PTHR48022:SF34">
    <property type="entry name" value="MAJOR FACILITATOR SUPERFAMILY (MFS) PROFILE DOMAIN-CONTAINING PROTEIN-RELATED"/>
    <property type="match status" value="1"/>
</dbReference>
<dbReference type="InterPro" id="IPR005829">
    <property type="entry name" value="Sugar_transporter_CS"/>
</dbReference>
<dbReference type="Gene3D" id="3.20.20.70">
    <property type="entry name" value="Aldolase class I"/>
    <property type="match status" value="1"/>
</dbReference>
<evidence type="ECO:0000256" key="7">
    <source>
        <dbReference type="ARBA" id="ARBA00022989"/>
    </source>
</evidence>
<dbReference type="GeneID" id="81369235"/>
<evidence type="ECO:0000259" key="13">
    <source>
        <dbReference type="PROSITE" id="PS50850"/>
    </source>
</evidence>
<evidence type="ECO:0000256" key="4">
    <source>
        <dbReference type="ARBA" id="ARBA00022692"/>
    </source>
</evidence>
<dbReference type="PANTHER" id="PTHR48022">
    <property type="entry name" value="PLASTIDIC GLUCOSE TRANSPORTER 4"/>
    <property type="match status" value="1"/>
</dbReference>
<sequence>MSQLQSKDIIFSNYGNGKQTFIIPLTFTDISDAKGIITRIGYGGDVWELRVDLLSPPGNEVGDVNLPSLVYVKEQVEALQAMSSLPILFTIRTKSQGGKFPDDASKEALDLILLAIASGISYVDVEIDWPPAMLKEIMEKRGSTKVVASYHSWTGKVGWTSEELMQKFAAADAFGDIIKLSILSPTIEDCYELSLFVRDYKLKYSKPLLAVGMGANGQLSRITSPISLVTHPLIPFPSAPGQLTLAQVHQARHLIGQLPKQEVSVVGKENVTQKVSHALQAAFLELGYPHLCSVYKGKNGNVTSELDVTGLGSTSSMVTAVAEAFVQYTGRPVPCSNSQDRMPSLLKIKDSSAFPAPKSVYNWRVYALAISASMGSSMFGYDSAFIGGTITLPSFKSRFGLDSDSKEALASLSANIVSTFQAGCFFGAILVSYFTEKFGRRIPLLSCGILFNLGVVLQLASSGNLGLIYGGRALTGLAVGASSLIVPQYIAEWSPPAIRGRLIGIFEMVLQLSQIIGFWVNYGVNEHISGSSDAQWRIPFSLQLIPGTLLVILMLLQRESPRWLIKNGQRAKAIDNLSFVRKLPVEDAYIQWEADTIEEQLRHEAEVGASQPFLVKIKEVFLPRNRNRLLVGMSLMMLQNLSGINALNYYSPTIFKSIGFSGTSVGLLATGVFGIVKCTATILFMVFGIDRLGRRKSMIIGSSGAIVAMYYLGAYTKLSGSFETPATRDAGAYIAIVMVYIFAVFYAISWNGIPWVFCAEVFPTVAGAVHNYLLDSLYDGKHHVWYFPFFGSSVVCGLIIVYLFMPETKGFSLEEMDILFSIRGFALDKRRGAERAIADQRAAEQTVVENKVGTQHMENTASV</sequence>
<feature type="transmembrane region" description="Helical" evidence="12">
    <location>
        <begin position="785"/>
        <end position="805"/>
    </location>
</feature>
<dbReference type="Pfam" id="PF00083">
    <property type="entry name" value="Sugar_tr"/>
    <property type="match status" value="1"/>
</dbReference>